<protein>
    <submittedName>
        <fullName evidence="1">Uncharacterized protein</fullName>
    </submittedName>
</protein>
<evidence type="ECO:0000313" key="2">
    <source>
        <dbReference type="Proteomes" id="UP000277579"/>
    </source>
</evidence>
<dbReference type="EMBL" id="RBLC01000001">
    <property type="protein sequence ID" value="RKS25883.1"/>
    <property type="molecule type" value="Genomic_DNA"/>
</dbReference>
<accession>A0A495MLW8</accession>
<name>A0A495MLW8_9FLAO</name>
<gene>
    <name evidence="1" type="ORF">CLV94_0929</name>
</gene>
<dbReference type="Proteomes" id="UP000277579">
    <property type="component" value="Unassembled WGS sequence"/>
</dbReference>
<evidence type="ECO:0000313" key="1">
    <source>
        <dbReference type="EMBL" id="RKS25883.1"/>
    </source>
</evidence>
<reference evidence="1 2" key="1">
    <citation type="submission" date="2018-10" db="EMBL/GenBank/DDBJ databases">
        <title>Genomic Encyclopedia of Archaeal and Bacterial Type Strains, Phase II (KMG-II): from individual species to whole genera.</title>
        <authorList>
            <person name="Goeker M."/>
        </authorList>
    </citation>
    <scope>NUCLEOTIDE SEQUENCE [LARGE SCALE GENOMIC DNA]</scope>
    <source>
        <strain evidence="1 2">DSM 29537</strain>
    </source>
</reference>
<keyword evidence="2" id="KW-1185">Reference proteome</keyword>
<organism evidence="1 2">
    <name type="scientific">Flavobacterium endophyticum</name>
    <dbReference type="NCBI Taxonomy" id="1540163"/>
    <lineage>
        <taxon>Bacteria</taxon>
        <taxon>Pseudomonadati</taxon>
        <taxon>Bacteroidota</taxon>
        <taxon>Flavobacteriia</taxon>
        <taxon>Flavobacteriales</taxon>
        <taxon>Flavobacteriaceae</taxon>
        <taxon>Flavobacterium</taxon>
    </lineage>
</organism>
<sequence>MIDAPNVRINTKLFHRNDLHFQSKNKSIIKIKKNHKEAIIFFYYKTY</sequence>
<comment type="caution">
    <text evidence="1">The sequence shown here is derived from an EMBL/GenBank/DDBJ whole genome shotgun (WGS) entry which is preliminary data.</text>
</comment>
<proteinExistence type="predicted"/>
<dbReference type="AlphaFoldDB" id="A0A495MLW8"/>